<dbReference type="InterPro" id="IPR032880">
    <property type="entry name" value="CSC1/OSCA1-like_N"/>
</dbReference>
<proteinExistence type="inferred from homology"/>
<feature type="domain" description="CSC1/OSCA1-like N-terminal transmembrane" evidence="10">
    <location>
        <begin position="43"/>
        <end position="197"/>
    </location>
</feature>
<feature type="compositionally biased region" description="Basic and acidic residues" evidence="7">
    <location>
        <begin position="918"/>
        <end position="927"/>
    </location>
</feature>
<keyword evidence="5 8" id="KW-1133">Transmembrane helix</keyword>
<dbReference type="Pfam" id="PF13967">
    <property type="entry name" value="RSN1_TM"/>
    <property type="match status" value="1"/>
</dbReference>
<dbReference type="Proteomes" id="UP000807716">
    <property type="component" value="Unassembled WGS sequence"/>
</dbReference>
<keyword evidence="13" id="KW-1185">Reference proteome</keyword>
<feature type="domain" description="CSC1/OSCA1-like cytosolic" evidence="11">
    <location>
        <begin position="220"/>
        <end position="443"/>
    </location>
</feature>
<comment type="subcellular location">
    <subcellularLocation>
        <location evidence="1">Membrane</location>
        <topology evidence="1">Multi-pass membrane protein</topology>
    </subcellularLocation>
</comment>
<reference evidence="12" key="1">
    <citation type="journal article" date="2020" name="Fungal Divers.">
        <title>Resolving the Mortierellaceae phylogeny through synthesis of multi-gene phylogenetics and phylogenomics.</title>
        <authorList>
            <person name="Vandepol N."/>
            <person name="Liber J."/>
            <person name="Desiro A."/>
            <person name="Na H."/>
            <person name="Kennedy M."/>
            <person name="Barry K."/>
            <person name="Grigoriev I.V."/>
            <person name="Miller A.N."/>
            <person name="O'Donnell K."/>
            <person name="Stajich J.E."/>
            <person name="Bonito G."/>
        </authorList>
    </citation>
    <scope>NUCLEOTIDE SEQUENCE</scope>
    <source>
        <strain evidence="12">BC1065</strain>
    </source>
</reference>
<evidence type="ECO:0000259" key="9">
    <source>
        <dbReference type="Pfam" id="PF02714"/>
    </source>
</evidence>
<name>A0A9P6U886_9FUNG</name>
<feature type="transmembrane region" description="Helical" evidence="8">
    <location>
        <begin position="174"/>
        <end position="196"/>
    </location>
</feature>
<dbReference type="OrthoDB" id="1689567at2759"/>
<dbReference type="Pfam" id="PF14703">
    <property type="entry name" value="PHM7_cyt"/>
    <property type="match status" value="1"/>
</dbReference>
<feature type="transmembrane region" description="Helical" evidence="8">
    <location>
        <begin position="46"/>
        <end position="69"/>
    </location>
</feature>
<feature type="compositionally biased region" description="Polar residues" evidence="7">
    <location>
        <begin position="1104"/>
        <end position="1117"/>
    </location>
</feature>
<dbReference type="InterPro" id="IPR045122">
    <property type="entry name" value="Csc1-like"/>
</dbReference>
<evidence type="ECO:0000259" key="10">
    <source>
        <dbReference type="Pfam" id="PF13967"/>
    </source>
</evidence>
<evidence type="ECO:0000256" key="6">
    <source>
        <dbReference type="ARBA" id="ARBA00023136"/>
    </source>
</evidence>
<evidence type="ECO:0000256" key="1">
    <source>
        <dbReference type="ARBA" id="ARBA00004141"/>
    </source>
</evidence>
<evidence type="ECO:0000256" key="3">
    <source>
        <dbReference type="ARBA" id="ARBA00022448"/>
    </source>
</evidence>
<feature type="compositionally biased region" description="Polar residues" evidence="7">
    <location>
        <begin position="309"/>
        <end position="343"/>
    </location>
</feature>
<dbReference type="GO" id="GO:0005886">
    <property type="term" value="C:plasma membrane"/>
    <property type="evidence" value="ECO:0007669"/>
    <property type="project" value="TreeGrafter"/>
</dbReference>
<evidence type="ECO:0000256" key="2">
    <source>
        <dbReference type="ARBA" id="ARBA00007779"/>
    </source>
</evidence>
<accession>A0A9P6U886</accession>
<comment type="similarity">
    <text evidence="2">Belongs to the CSC1 (TC 1.A.17) family.</text>
</comment>
<feature type="compositionally biased region" description="Low complexity" evidence="7">
    <location>
        <begin position="1045"/>
        <end position="1063"/>
    </location>
</feature>
<dbReference type="InterPro" id="IPR027815">
    <property type="entry name" value="CSC1/OSCA1-like_cyt"/>
</dbReference>
<feature type="compositionally biased region" description="Low complexity" evidence="7">
    <location>
        <begin position="1120"/>
        <end position="1133"/>
    </location>
</feature>
<evidence type="ECO:0000313" key="12">
    <source>
        <dbReference type="EMBL" id="KAG0263869.1"/>
    </source>
</evidence>
<evidence type="ECO:0000256" key="8">
    <source>
        <dbReference type="SAM" id="Phobius"/>
    </source>
</evidence>
<protein>
    <recommendedName>
        <fullName evidence="14">DUF221-domain-containing protein</fullName>
    </recommendedName>
</protein>
<feature type="transmembrane region" description="Helical" evidence="8">
    <location>
        <begin position="546"/>
        <end position="568"/>
    </location>
</feature>
<feature type="transmembrane region" description="Helical" evidence="8">
    <location>
        <begin position="643"/>
        <end position="661"/>
    </location>
</feature>
<keyword evidence="3" id="KW-0813">Transport</keyword>
<feature type="transmembrane region" description="Helical" evidence="8">
    <location>
        <begin position="668"/>
        <end position="686"/>
    </location>
</feature>
<feature type="compositionally biased region" description="Low complexity" evidence="7">
    <location>
        <begin position="819"/>
        <end position="832"/>
    </location>
</feature>
<feature type="transmembrane region" description="Helical" evidence="8">
    <location>
        <begin position="125"/>
        <end position="144"/>
    </location>
</feature>
<evidence type="ECO:0000259" key="11">
    <source>
        <dbReference type="Pfam" id="PF14703"/>
    </source>
</evidence>
<dbReference type="AlphaFoldDB" id="A0A9P6U886"/>
<feature type="compositionally biased region" description="Basic and acidic residues" evidence="7">
    <location>
        <begin position="1070"/>
        <end position="1083"/>
    </location>
</feature>
<dbReference type="GO" id="GO:0005227">
    <property type="term" value="F:calcium-activated cation channel activity"/>
    <property type="evidence" value="ECO:0007669"/>
    <property type="project" value="InterPro"/>
</dbReference>
<keyword evidence="4 8" id="KW-0812">Transmembrane</keyword>
<dbReference type="EMBL" id="JAAAJB010000154">
    <property type="protein sequence ID" value="KAG0263869.1"/>
    <property type="molecule type" value="Genomic_DNA"/>
</dbReference>
<feature type="compositionally biased region" description="Low complexity" evidence="7">
    <location>
        <begin position="1002"/>
        <end position="1013"/>
    </location>
</feature>
<feature type="transmembrane region" description="Helical" evidence="8">
    <location>
        <begin position="508"/>
        <end position="526"/>
    </location>
</feature>
<gene>
    <name evidence="12" type="ORF">DFQ27_001590</name>
</gene>
<feature type="transmembrane region" description="Helical" evidence="8">
    <location>
        <begin position="706"/>
        <end position="726"/>
    </location>
</feature>
<feature type="transmembrane region" description="Helical" evidence="8">
    <location>
        <begin position="456"/>
        <end position="480"/>
    </location>
</feature>
<keyword evidence="6 8" id="KW-0472">Membrane</keyword>
<organism evidence="12 13">
    <name type="scientific">Actinomortierella ambigua</name>
    <dbReference type="NCBI Taxonomy" id="1343610"/>
    <lineage>
        <taxon>Eukaryota</taxon>
        <taxon>Fungi</taxon>
        <taxon>Fungi incertae sedis</taxon>
        <taxon>Mucoromycota</taxon>
        <taxon>Mortierellomycotina</taxon>
        <taxon>Mortierellomycetes</taxon>
        <taxon>Mortierellales</taxon>
        <taxon>Mortierellaceae</taxon>
        <taxon>Actinomortierella</taxon>
    </lineage>
</organism>
<dbReference type="PANTHER" id="PTHR13018:SF5">
    <property type="entry name" value="RE44586P"/>
    <property type="match status" value="1"/>
</dbReference>
<feature type="region of interest" description="Disordered" evidence="7">
    <location>
        <begin position="907"/>
        <end position="1145"/>
    </location>
</feature>
<feature type="region of interest" description="Disordered" evidence="7">
    <location>
        <begin position="300"/>
        <end position="354"/>
    </location>
</feature>
<comment type="caution">
    <text evidence="12">The sequence shown here is derived from an EMBL/GenBank/DDBJ whole genome shotgun (WGS) entry which is preliminary data.</text>
</comment>
<evidence type="ECO:0000256" key="4">
    <source>
        <dbReference type="ARBA" id="ARBA00022692"/>
    </source>
</evidence>
<evidence type="ECO:0000313" key="13">
    <source>
        <dbReference type="Proteomes" id="UP000807716"/>
    </source>
</evidence>
<sequence>MDPTRQSSFGIPSGYADADTSTNNYTQFAGNPRQEATNPTGIKVQLAISIALGLVAFLTFCLLRTRWIVMFAPRTKLRRHTPPILSSTFFGWIPQLLRIPEAEVLDCVGLDAVMLLRFFHMAIRLFALFMVPGLLIVFPVNWLYAPKEKRGSHEDALDYSVLGVFRGDDQKTPFIYLITHFTFTWVFSILTLYTLWKTYEDYVTIRRSFMLKRARSITNRSVMITGLPLHLQSDRSLAIFYESLGVGTVESAHVCRHVGKLQKLVEQRANALQDLERAYANYYGNPSDFPGYDPEAIEEENNRLEESDQNQTHNAGSAPASQTQPTSTTAPGANSLTSISSSAPAMPVQGAKAKARPTTRLGFLGLFGQKVDKIDHLRQVFFTLDKAVQKMRLSKIYTMTSTGFVTFENMHAAQILAQTVNTQETLSCYTMTAPEPRDIFWDNASLPPSELTVRSIVINVTLFFLVLFAAGPLTLLSGFLNLDSLEHFFPFLYRIAAIHPILRDLIQGFLPTLGVVIFLALVPKILEGMCESQGIQSYSGIARSIFHKYFIFQIFNVVLIFTIAGTLWQTVNKVYHDLSELARILAESLPKVAPFFVNFTILKGIGLFPVQMLQIGEVFQQTFKHLFAKTPRDYAESRAPPDLKYGVVYANTLLVFIIILIYSTIKPIILIFGVVYFAFGYVALKYELLYVFFHPNESGGLAWPMVYNRVVVGLLIFQLTMVGLFIVNKSFYLAALLAPLVVCTIWWWWWTNKSYRVTAQYVPLELLRSTIVEYEVDSSVSNGDTIDYGEGVSIVGARSPGHACSGTSNGHHVILNIESASNNGNGNSKSNSTPKAVLPSTTPGNAVKQGDLIATPQGTRRRVIKSMIDDDDYQALPDRYTDYRQPPMTLFPGVLNSGRRQFCHPALSGPLPTLWLPLRKDDGDSTDKKKKKKKNTLGNHDDSEESDHDLEDHLARPPLMLPTKGSDEPRTFDEGDNLVGGGQDEDLSNPHLPEAPAAITKTPAASTQPQQQAGKDTVTTVTSRGIEVIPKPAAPSPGEHSNDHVVAGSSAAGAVASDAASVESEGDEYEAVRDGETTEDGKPRNPAVEGIQDIYYHHPERRLSNASSRPRTASLMGQGSRASLLSTTSSTARPPVSAPAAHPSR</sequence>
<dbReference type="Pfam" id="PF02714">
    <property type="entry name" value="RSN1_7TM"/>
    <property type="match status" value="1"/>
</dbReference>
<dbReference type="PANTHER" id="PTHR13018">
    <property type="entry name" value="PROBABLE MEMBRANE PROTEIN DUF221-RELATED"/>
    <property type="match status" value="1"/>
</dbReference>
<evidence type="ECO:0000256" key="5">
    <source>
        <dbReference type="ARBA" id="ARBA00022989"/>
    </source>
</evidence>
<feature type="transmembrane region" description="Helical" evidence="8">
    <location>
        <begin position="731"/>
        <end position="750"/>
    </location>
</feature>
<evidence type="ECO:0000256" key="7">
    <source>
        <dbReference type="SAM" id="MobiDB-lite"/>
    </source>
</evidence>
<feature type="region of interest" description="Disordered" evidence="7">
    <location>
        <begin position="818"/>
        <end position="850"/>
    </location>
</feature>
<evidence type="ECO:0008006" key="14">
    <source>
        <dbReference type="Google" id="ProtNLM"/>
    </source>
</evidence>
<feature type="domain" description="CSC1/OSCA1-like 7TM region" evidence="9">
    <location>
        <begin position="454"/>
        <end position="725"/>
    </location>
</feature>
<dbReference type="InterPro" id="IPR003864">
    <property type="entry name" value="CSC1/OSCA1-like_7TM"/>
</dbReference>